<evidence type="ECO:0000313" key="17">
    <source>
        <dbReference type="Proteomes" id="UP000184170"/>
    </source>
</evidence>
<dbReference type="AlphaFoldDB" id="A0A1M5CQ71"/>
<evidence type="ECO:0000259" key="15">
    <source>
        <dbReference type="Pfam" id="PF07715"/>
    </source>
</evidence>
<keyword evidence="2 9" id="KW-0813">Transport</keyword>
<keyword evidence="7 9" id="KW-0472">Membrane</keyword>
<evidence type="ECO:0000313" key="16">
    <source>
        <dbReference type="EMBL" id="SHF56900.1"/>
    </source>
</evidence>
<dbReference type="PANTHER" id="PTHR47234:SF2">
    <property type="entry name" value="TONB-DEPENDENT RECEPTOR"/>
    <property type="match status" value="1"/>
</dbReference>
<dbReference type="Pfam" id="PF07715">
    <property type="entry name" value="Plug"/>
    <property type="match status" value="1"/>
</dbReference>
<feature type="signal peptide" evidence="13">
    <location>
        <begin position="1"/>
        <end position="30"/>
    </location>
</feature>
<dbReference type="GO" id="GO:0009279">
    <property type="term" value="C:cell outer membrane"/>
    <property type="evidence" value="ECO:0007669"/>
    <property type="project" value="UniProtKB-SubCell"/>
</dbReference>
<gene>
    <name evidence="16" type="ORF">SAMN04487965_2270</name>
</gene>
<dbReference type="STRING" id="494016.SAMN04487965_2270"/>
<sequence length="995" mass="105420">MKKNLLSVAVKGALGLTAAAIMVPAMPAFAQQDAEMVEEVVVTGSRIQRDANETSVSPVTSVNAEDFKATGVVRVEDLLNDLPQVAATQTAGQANGATGTATVDLRGLGAQRTLVLIDGRRMPAGSPIAGGGSADLNQIPGALVERVEVLTGGASAAYGSDAIAGVVNFVMMDDFEGVRFETQTSVYQHNNDNSDMQDLVTGSGFDVADGSVTDGEINDFSMIMGANLDSGRGNVTAYANYRKIDAVLQSDRDYSGCALGVRTPPKSTVTGVPTSADLSDRCGGSATMPTGLFTPFDGANYYTVSGDQFVPWDGSLFNYGPLNYFQRPDERWTMGVFGHYDINENATAYTQLSYADDRTVAQIAPSGNFFVTDSISCDNPLLSAQQRDTICGGLGAGESVPYYIGRRNVEGGPRQDDLRHTSFRGVFGVRGDINETWSYDAYAQYAEVSMEETYLNDMSGTRIIRALDVVTDNRLDSDGNPLAASYGQPVCQSVLDGSDPTCVPWNIFQEGGVTPEALDYLILPLFARGTTEQEIYSAYVTGDLTDYGVKLPTADSGVAVVMGAETRREALNFSPDSGFQSGDGAGQGGPTKPVSGSLSVKEFFTEANIPLVSGMTGAEYAGLEVAYRYSDYDTGVTTDTYKFGLDWQPVSDLRVRASFQSAVRHANIRELFTGQGIALFDMSSDPCGGAAPSASLEECALTGVTAAQYGSIPNSPAGQYNYLQGGNPDLAPEESETISAGFVFTPSFVEGLSVSLDYFNIEVTEAISFVDPQTIISQCMATGDAALCGAINRGPNGNLWIGDANVVSTNTNIGFFETSGIDINANYGFDLASMGSVDLNFIATYLTKWDQQEIPGAEVEDCVGQWGGSCGTPTPEFVSTLRATWATPVGVDVTAAWRHISEANDLNTIGVKDVNDVVHTVDVNQDFDAMNYLDLSAAWAASETVVIRGGISNVTDEEPPLTANAGAGIYGNGNTFPGVYDSLGRYAFLGMTVDF</sequence>
<dbReference type="Proteomes" id="UP000184170">
    <property type="component" value="Unassembled WGS sequence"/>
</dbReference>
<keyword evidence="4 9" id="KW-0812">Transmembrane</keyword>
<accession>A0A1M5CQ71</accession>
<dbReference type="PANTHER" id="PTHR47234">
    <property type="match status" value="1"/>
</dbReference>
<evidence type="ECO:0000259" key="14">
    <source>
        <dbReference type="Pfam" id="PF00593"/>
    </source>
</evidence>
<keyword evidence="17" id="KW-1185">Reference proteome</keyword>
<reference evidence="17" key="1">
    <citation type="submission" date="2016-11" db="EMBL/GenBank/DDBJ databases">
        <authorList>
            <person name="Varghese N."/>
            <person name="Submissions S."/>
        </authorList>
    </citation>
    <scope>NUCLEOTIDE SEQUENCE [LARGE SCALE GENOMIC DNA]</scope>
    <source>
        <strain evidence="17">CGMCC 1.7063</strain>
    </source>
</reference>
<organism evidence="16 17">
    <name type="scientific">Microbulbifer donghaiensis</name>
    <dbReference type="NCBI Taxonomy" id="494016"/>
    <lineage>
        <taxon>Bacteria</taxon>
        <taxon>Pseudomonadati</taxon>
        <taxon>Pseudomonadota</taxon>
        <taxon>Gammaproteobacteria</taxon>
        <taxon>Cellvibrionales</taxon>
        <taxon>Microbulbiferaceae</taxon>
        <taxon>Microbulbifer</taxon>
    </lineage>
</organism>
<dbReference type="InterPro" id="IPR010917">
    <property type="entry name" value="TonB_rcpt_CS"/>
</dbReference>
<dbReference type="InterPro" id="IPR039426">
    <property type="entry name" value="TonB-dep_rcpt-like"/>
</dbReference>
<comment type="similarity">
    <text evidence="9 11">Belongs to the TonB-dependent receptor family.</text>
</comment>
<feature type="short sequence motif" description="TonB C-terminal box" evidence="10">
    <location>
        <begin position="978"/>
        <end position="995"/>
    </location>
</feature>
<evidence type="ECO:0000256" key="3">
    <source>
        <dbReference type="ARBA" id="ARBA00022452"/>
    </source>
</evidence>
<keyword evidence="8 9" id="KW-0998">Cell outer membrane</keyword>
<comment type="subcellular location">
    <subcellularLocation>
        <location evidence="1 9">Cell outer membrane</location>
        <topology evidence="1 9">Multi-pass membrane protein</topology>
    </subcellularLocation>
</comment>
<evidence type="ECO:0000256" key="1">
    <source>
        <dbReference type="ARBA" id="ARBA00004571"/>
    </source>
</evidence>
<protein>
    <submittedName>
        <fullName evidence="16">TonB dependent receptor</fullName>
    </submittedName>
</protein>
<evidence type="ECO:0000256" key="10">
    <source>
        <dbReference type="PROSITE-ProRule" id="PRU10144"/>
    </source>
</evidence>
<dbReference type="EMBL" id="FQVA01000002">
    <property type="protein sequence ID" value="SHF56900.1"/>
    <property type="molecule type" value="Genomic_DNA"/>
</dbReference>
<dbReference type="InterPro" id="IPR036942">
    <property type="entry name" value="Beta-barrel_TonB_sf"/>
</dbReference>
<evidence type="ECO:0000256" key="11">
    <source>
        <dbReference type="RuleBase" id="RU003357"/>
    </source>
</evidence>
<dbReference type="RefSeq" id="WP_073275187.1">
    <property type="nucleotide sequence ID" value="NZ_FQVA01000002.1"/>
</dbReference>
<evidence type="ECO:0000256" key="13">
    <source>
        <dbReference type="SAM" id="SignalP"/>
    </source>
</evidence>
<evidence type="ECO:0000256" key="2">
    <source>
        <dbReference type="ARBA" id="ARBA00022448"/>
    </source>
</evidence>
<keyword evidence="16" id="KW-0675">Receptor</keyword>
<name>A0A1M5CQ71_9GAMM</name>
<dbReference type="InterPro" id="IPR012910">
    <property type="entry name" value="Plug_dom"/>
</dbReference>
<evidence type="ECO:0000256" key="5">
    <source>
        <dbReference type="ARBA" id="ARBA00022729"/>
    </source>
</evidence>
<evidence type="ECO:0000256" key="9">
    <source>
        <dbReference type="PROSITE-ProRule" id="PRU01360"/>
    </source>
</evidence>
<feature type="region of interest" description="Disordered" evidence="12">
    <location>
        <begin position="572"/>
        <end position="594"/>
    </location>
</feature>
<dbReference type="OrthoDB" id="9805434at2"/>
<dbReference type="PROSITE" id="PS52016">
    <property type="entry name" value="TONB_DEPENDENT_REC_3"/>
    <property type="match status" value="1"/>
</dbReference>
<evidence type="ECO:0000256" key="7">
    <source>
        <dbReference type="ARBA" id="ARBA00023136"/>
    </source>
</evidence>
<dbReference type="Gene3D" id="2.170.130.10">
    <property type="entry name" value="TonB-dependent receptor, plug domain"/>
    <property type="match status" value="1"/>
</dbReference>
<keyword evidence="3 9" id="KW-1134">Transmembrane beta strand</keyword>
<evidence type="ECO:0000256" key="4">
    <source>
        <dbReference type="ARBA" id="ARBA00022692"/>
    </source>
</evidence>
<evidence type="ECO:0000256" key="6">
    <source>
        <dbReference type="ARBA" id="ARBA00023077"/>
    </source>
</evidence>
<dbReference type="InterPro" id="IPR000531">
    <property type="entry name" value="Beta-barrel_TonB"/>
</dbReference>
<dbReference type="Gene3D" id="2.40.170.20">
    <property type="entry name" value="TonB-dependent receptor, beta-barrel domain"/>
    <property type="match status" value="1"/>
</dbReference>
<feature type="chain" id="PRO_5012160518" evidence="13">
    <location>
        <begin position="31"/>
        <end position="995"/>
    </location>
</feature>
<evidence type="ECO:0000256" key="12">
    <source>
        <dbReference type="SAM" id="MobiDB-lite"/>
    </source>
</evidence>
<dbReference type="Pfam" id="PF00593">
    <property type="entry name" value="TonB_dep_Rec_b-barrel"/>
    <property type="match status" value="1"/>
</dbReference>
<dbReference type="InterPro" id="IPR037066">
    <property type="entry name" value="Plug_dom_sf"/>
</dbReference>
<dbReference type="SUPFAM" id="SSF56935">
    <property type="entry name" value="Porins"/>
    <property type="match status" value="1"/>
</dbReference>
<feature type="domain" description="TonB-dependent receptor plug" evidence="15">
    <location>
        <begin position="54"/>
        <end position="166"/>
    </location>
</feature>
<keyword evidence="5 13" id="KW-0732">Signal</keyword>
<dbReference type="PROSITE" id="PS01156">
    <property type="entry name" value="TONB_DEPENDENT_REC_2"/>
    <property type="match status" value="1"/>
</dbReference>
<proteinExistence type="inferred from homology"/>
<keyword evidence="6 11" id="KW-0798">TonB box</keyword>
<evidence type="ECO:0000256" key="8">
    <source>
        <dbReference type="ARBA" id="ARBA00023237"/>
    </source>
</evidence>
<feature type="domain" description="TonB-dependent receptor-like beta-barrel" evidence="14">
    <location>
        <begin position="406"/>
        <end position="954"/>
    </location>
</feature>